<feature type="non-terminal residue" evidence="1">
    <location>
        <position position="38"/>
    </location>
</feature>
<dbReference type="InterPro" id="IPR027417">
    <property type="entry name" value="P-loop_NTPase"/>
</dbReference>
<dbReference type="Proteomes" id="UP001369082">
    <property type="component" value="Unassembled WGS sequence"/>
</dbReference>
<comment type="caution">
    <text evidence="1">The sequence shown here is derived from an EMBL/GenBank/DDBJ whole genome shotgun (WGS) entry which is preliminary data.</text>
</comment>
<dbReference type="Gene3D" id="3.40.50.300">
    <property type="entry name" value="P-loop containing nucleotide triphosphate hydrolases"/>
    <property type="match status" value="1"/>
</dbReference>
<dbReference type="EMBL" id="JBAKAZ010000428">
    <property type="protein sequence ID" value="MEL0631075.1"/>
    <property type="molecule type" value="Genomic_DNA"/>
</dbReference>
<keyword evidence="2" id="KW-1185">Reference proteome</keyword>
<name>A0ABU9GUR4_9GAMM</name>
<proteinExistence type="predicted"/>
<accession>A0ABU9GUR4</accession>
<protein>
    <submittedName>
        <fullName evidence="1">tRNA (Adenosine(37)-N6)-dimethylallyltransferase MiaA</fullName>
    </submittedName>
</protein>
<gene>
    <name evidence="1" type="ORF">V6256_16045</name>
</gene>
<reference evidence="1 2" key="1">
    <citation type="submission" date="2024-02" db="EMBL/GenBank/DDBJ databases">
        <title>Bacteria isolated from the canopy kelp, Nereocystis luetkeana.</title>
        <authorList>
            <person name="Pfister C.A."/>
            <person name="Younker I.T."/>
            <person name="Light S.H."/>
        </authorList>
    </citation>
    <scope>NUCLEOTIDE SEQUENCE [LARGE SCALE GENOMIC DNA]</scope>
    <source>
        <strain evidence="1 2">TI.1.05</strain>
    </source>
</reference>
<dbReference type="SUPFAM" id="SSF52540">
    <property type="entry name" value="P-loop containing nucleoside triphosphate hydrolases"/>
    <property type="match status" value="1"/>
</dbReference>
<organism evidence="1 2">
    <name type="scientific">Psychromonas aquatilis</name>
    <dbReference type="NCBI Taxonomy" id="2005072"/>
    <lineage>
        <taxon>Bacteria</taxon>
        <taxon>Pseudomonadati</taxon>
        <taxon>Pseudomonadota</taxon>
        <taxon>Gammaproteobacteria</taxon>
        <taxon>Alteromonadales</taxon>
        <taxon>Psychromonadaceae</taxon>
        <taxon>Psychromonas</taxon>
    </lineage>
</organism>
<sequence>MKDPVSKTLPNAILLMGPTASGKSDLAIILAQQCRCDI</sequence>
<evidence type="ECO:0000313" key="2">
    <source>
        <dbReference type="Proteomes" id="UP001369082"/>
    </source>
</evidence>
<evidence type="ECO:0000313" key="1">
    <source>
        <dbReference type="EMBL" id="MEL0631075.1"/>
    </source>
</evidence>